<proteinExistence type="predicted"/>
<evidence type="ECO:0000313" key="2">
    <source>
        <dbReference type="EMBL" id="MDP9840020.1"/>
    </source>
</evidence>
<name>A0ABT9Q0M6_9HYPH</name>
<keyword evidence="3" id="KW-1185">Reference proteome</keyword>
<dbReference type="EMBL" id="JAUSRF010000021">
    <property type="protein sequence ID" value="MDP9840020.1"/>
    <property type="molecule type" value="Genomic_DNA"/>
</dbReference>
<evidence type="ECO:0000313" key="3">
    <source>
        <dbReference type="Proteomes" id="UP001241472"/>
    </source>
</evidence>
<sequence length="71" mass="7303">MPTAMPTVLPAQTMTADLAETPANSLRPLLLTVLSLKVAVAAFLLLSVSLSPPLSAESRYLAGDPQLAAAN</sequence>
<protein>
    <submittedName>
        <fullName evidence="2">Uncharacterized protein</fullName>
    </submittedName>
</protein>
<keyword evidence="1" id="KW-0812">Transmembrane</keyword>
<keyword evidence="1" id="KW-0472">Membrane</keyword>
<gene>
    <name evidence="2" type="ORF">J2T09_004800</name>
</gene>
<reference evidence="2 3" key="1">
    <citation type="submission" date="2023-07" db="EMBL/GenBank/DDBJ databases">
        <title>Sorghum-associated microbial communities from plants grown in Nebraska, USA.</title>
        <authorList>
            <person name="Schachtman D."/>
        </authorList>
    </citation>
    <scope>NUCLEOTIDE SEQUENCE [LARGE SCALE GENOMIC DNA]</scope>
    <source>
        <strain evidence="2 3">DS1307</strain>
    </source>
</reference>
<comment type="caution">
    <text evidence="2">The sequence shown here is derived from an EMBL/GenBank/DDBJ whole genome shotgun (WGS) entry which is preliminary data.</text>
</comment>
<evidence type="ECO:0000256" key="1">
    <source>
        <dbReference type="SAM" id="Phobius"/>
    </source>
</evidence>
<feature type="transmembrane region" description="Helical" evidence="1">
    <location>
        <begin position="29"/>
        <end position="50"/>
    </location>
</feature>
<accession>A0ABT9Q0M6</accession>
<dbReference type="Proteomes" id="UP001241472">
    <property type="component" value="Unassembled WGS sequence"/>
</dbReference>
<organism evidence="2 3">
    <name type="scientific">Neorhizobium huautlense</name>
    <dbReference type="NCBI Taxonomy" id="67774"/>
    <lineage>
        <taxon>Bacteria</taxon>
        <taxon>Pseudomonadati</taxon>
        <taxon>Pseudomonadota</taxon>
        <taxon>Alphaproteobacteria</taxon>
        <taxon>Hyphomicrobiales</taxon>
        <taxon>Rhizobiaceae</taxon>
        <taxon>Rhizobium/Agrobacterium group</taxon>
        <taxon>Neorhizobium</taxon>
    </lineage>
</organism>
<keyword evidence="1" id="KW-1133">Transmembrane helix</keyword>
<dbReference type="RefSeq" id="WP_306839230.1">
    <property type="nucleotide sequence ID" value="NZ_JAUSRF010000021.1"/>
</dbReference>